<evidence type="ECO:0000256" key="6">
    <source>
        <dbReference type="ARBA" id="ARBA00023043"/>
    </source>
</evidence>
<dbReference type="Pfam" id="PF00531">
    <property type="entry name" value="Death"/>
    <property type="match status" value="1"/>
</dbReference>
<feature type="region of interest" description="Disordered" evidence="10">
    <location>
        <begin position="1645"/>
        <end position="1675"/>
    </location>
</feature>
<dbReference type="FunFam" id="2.60.220.30:FF:000002">
    <property type="entry name" value="Ankyrin-3 isoform 2"/>
    <property type="match status" value="1"/>
</dbReference>
<evidence type="ECO:0000259" key="12">
    <source>
        <dbReference type="PROSITE" id="PS51145"/>
    </source>
</evidence>
<dbReference type="SMART" id="SM00248">
    <property type="entry name" value="ANK"/>
    <property type="match status" value="23"/>
</dbReference>
<evidence type="ECO:0000256" key="4">
    <source>
        <dbReference type="ARBA" id="ARBA00022553"/>
    </source>
</evidence>
<feature type="repeat" description="ANK" evidence="9">
    <location>
        <begin position="437"/>
        <end position="469"/>
    </location>
</feature>
<dbReference type="InterPro" id="IPR051165">
    <property type="entry name" value="Multifunctional_ANK_Repeat"/>
</dbReference>
<evidence type="ECO:0000256" key="3">
    <source>
        <dbReference type="ARBA" id="ARBA00022490"/>
    </source>
</evidence>
<dbReference type="Gene3D" id="2.60.40.2660">
    <property type="match status" value="1"/>
</dbReference>
<dbReference type="PRINTS" id="PR01415">
    <property type="entry name" value="ANKYRIN"/>
</dbReference>
<feature type="compositionally biased region" description="Low complexity" evidence="10">
    <location>
        <begin position="27"/>
        <end position="36"/>
    </location>
</feature>
<keyword evidence="13" id="KW-1185">Reference proteome</keyword>
<feature type="repeat" description="ANK" evidence="9">
    <location>
        <begin position="371"/>
        <end position="403"/>
    </location>
</feature>
<feature type="repeat" description="ANK" evidence="9">
    <location>
        <begin position="767"/>
        <end position="799"/>
    </location>
</feature>
<feature type="compositionally biased region" description="Basic and acidic residues" evidence="10">
    <location>
        <begin position="1920"/>
        <end position="1933"/>
    </location>
</feature>
<feature type="repeat" description="ANK" evidence="9">
    <location>
        <begin position="602"/>
        <end position="634"/>
    </location>
</feature>
<feature type="repeat" description="ANK" evidence="9">
    <location>
        <begin position="503"/>
        <end position="535"/>
    </location>
</feature>
<feature type="repeat" description="ANK" evidence="9">
    <location>
        <begin position="470"/>
        <end position="502"/>
    </location>
</feature>
<comment type="subcellular location">
    <subcellularLocation>
        <location evidence="1">Cytoplasm</location>
        <location evidence="1">Cytoskeleton</location>
    </subcellularLocation>
    <subcellularLocation>
        <location evidence="2">Membrane</location>
    </subcellularLocation>
</comment>
<feature type="compositionally biased region" description="Low complexity" evidence="10">
    <location>
        <begin position="1885"/>
        <end position="1906"/>
    </location>
</feature>
<dbReference type="Gene3D" id="1.10.533.10">
    <property type="entry name" value="Death Domain, Fas"/>
    <property type="match status" value="1"/>
</dbReference>
<keyword evidence="6 9" id="KW-0040">ANK repeat</keyword>
<accession>A0A914IBE8</accession>
<evidence type="ECO:0000256" key="1">
    <source>
        <dbReference type="ARBA" id="ARBA00004245"/>
    </source>
</evidence>
<dbReference type="WBParaSite" id="Gr19_v10_g9286.t1">
    <property type="protein sequence ID" value="Gr19_v10_g9286.t1"/>
    <property type="gene ID" value="Gr19_v10_g9286"/>
</dbReference>
<feature type="repeat" description="ANK" evidence="9">
    <location>
        <begin position="144"/>
        <end position="176"/>
    </location>
</feature>
<feature type="repeat" description="ANK" evidence="9">
    <location>
        <begin position="701"/>
        <end position="733"/>
    </location>
</feature>
<dbReference type="Pfam" id="PF00791">
    <property type="entry name" value="ZU5"/>
    <property type="match status" value="1"/>
</dbReference>
<keyword evidence="8" id="KW-0206">Cytoskeleton</keyword>
<feature type="domain" description="Death" evidence="11">
    <location>
        <begin position="1499"/>
        <end position="1584"/>
    </location>
</feature>
<feature type="repeat" description="ANK" evidence="9">
    <location>
        <begin position="272"/>
        <end position="304"/>
    </location>
</feature>
<feature type="repeat" description="ANK" evidence="9">
    <location>
        <begin position="668"/>
        <end position="700"/>
    </location>
</feature>
<dbReference type="GO" id="GO:0007165">
    <property type="term" value="P:signal transduction"/>
    <property type="evidence" value="ECO:0007669"/>
    <property type="project" value="InterPro"/>
</dbReference>
<dbReference type="FunFam" id="1.25.40.20:FF:000001">
    <property type="entry name" value="Ankyrin-2 isoform 2"/>
    <property type="match status" value="1"/>
</dbReference>
<dbReference type="InterPro" id="IPR000906">
    <property type="entry name" value="ZU5_dom"/>
</dbReference>
<dbReference type="PROSITE" id="PS51145">
    <property type="entry name" value="ZU5"/>
    <property type="match status" value="2"/>
</dbReference>
<feature type="region of interest" description="Disordered" evidence="10">
    <location>
        <begin position="1792"/>
        <end position="1819"/>
    </location>
</feature>
<dbReference type="Pfam" id="PF12796">
    <property type="entry name" value="Ank_2"/>
    <property type="match status" value="6"/>
</dbReference>
<dbReference type="Pfam" id="PF17809">
    <property type="entry name" value="UPA_2"/>
    <property type="match status" value="1"/>
</dbReference>
<evidence type="ECO:0000256" key="9">
    <source>
        <dbReference type="PROSITE-ProRule" id="PRU00023"/>
    </source>
</evidence>
<sequence length="1980" mass="217209">MTVVDPSTSTASQDDQHQHGQMDDQQEQQQSAEQQPPQKPAKVNDQNAVFLRAARAGSLDQVLEFLRGGIDINASNSNGLNALHLASKEGHNEVVRELLRRGASVDASTKKGNTALHIAALAGQDIVVTILVEHGANVNAQSVNGFTPLYMAAQENHEVVVRYLLTHGSNQALATEDGFTPLAVALQQGHDRIVALLLENDNTSKVRLPALHIAAKKDDTRAATLLLQNEQNPNVTSKSGFTPLHIAAHYGNENIAQLLIEKGANVNFQARHNISPLHVAAKWGRTKLVELLLDRGAIIDCRTRDLLTPLHCAARSGHDAVVELLLERGAPISAKTKNGLAPLHMAAQGDHVDCARILLYNRANVDEVTVDYLTALHVAAHCGHVGVAKLLLDRHADPNARALNGFTPLHIACKKNRIKVVELLLKYHASVEATTESGLAPLHVAAFMGCINIVIFLIQQGANVDCETVRGETPLHLAARANQTDIVRVLVRNKANVDAQARELQTPLHIAARLGNADIVMILLSAHANPNAATRDQYTPLHIAAKEGQEEVVQLLLEKKSNKTLLTKKGFSPLHLAAKYGNYAVVRLLLERGTPVDIEGKNQVTPLHVATHYNNERVAQLLLERGARAQACAKNGYTPLHIAAKKNQMEIAHALLAYRADPNAESRAGFTPLHLASEEGHLQMAGLLTENGSQVNARAKNGLTPMHLCAQEDCVQVADHLFDNGADINAQTNAGYTPLHVACHFGQMNMVRWLVSHGANVNAETRSNYTPLHQAAQQGHNHVVQYLLANGASPNTKTACGQTPLAIAQRLGYVSVVETLRTVTETTVITETTTITEERYRPQNPEAMNETMFSDSEDEADDHQAAAAEHARDFNESITQGLRDSAVVHLIHTGEQGGKSSSMAFDSTDADLEAVIKRAQNAPVTTAMADSSFLDNGHDDNVALSRHDLIQPSKLFLKTFLISFLVDARGGAMRGCRHSGVRVIIPPRKAAAPIRITCRYLKKEKLTNPPPLSEGEALASRVLEMGPHGAKFLGPVILEVPHFASLRGREREIVILRSDDSQHWKEHQLEATEDAVQEVLNESFDAQELQQLDELHTSRITRILTNDFPMYFAVVTRVRQEVHCVGPEGGVILSSVVPRVQAIFPDGSLTKTIKVSLQAQPVPQEIVSKLHGNRVAVSPIVTVEPRRRKFHKPITLCIPLPQSTQKGMLTQYPQQQQQQQQAESSGKGGTSAVKEAAQQQAQAPQTEPPTLRLLCSITGGSAPAQWEDITGTTQLTFTGDEISFTTTVSARFWLMDCQTPRDAAHMAQEVYNEAIAVPYMAKFAVFARRPYPVEGQLRMFCMTDDKEDKTLEKQEGFVEIAKSRDVEVLNNRHQWLEFAGNLVPVTKRGDQLSVFFMPFQESRLMFNAKIRQQDDQEAGAAGRIAVMKEPRVRADTLPPQHPICTLSITLPDYTGPLPSIIVQANQQRDKQQPSNAQQLTSVSVRYGDALQANPAEAYPNVPVELVAKHIGGDWARLARVLGLHPEDIRQIRKEFNSASGHEPMAALKIWIWLKGVEEANASDLEKALRQIGRDDIVHRMYGLDMTGTASDIDDTWRTSRGGTPIVAASLRRDHSSKGSLAATTGGLAFAAAPTAAVALSQALSATPPSSTAGISPIPSGTTAAEPDGQQQQESNVETVVTRTERYVHNAENGHAPVVDERVTEHLYRDGQEVQRNEVERHGLPLTDKEHEQWETLATADTDAVADQHLERAARSREAMVIDGQPQQLVTRDEHGRPVGTTTVQTTTFVTEHVLPREEEEEEDVEAEQHVQPVQVPAEQEEHLIEEEQREPSQGSEEGSVVIHDEQQQHQDVVHLHHPQAVEEQHVVVAEPDHYRVEQHFEEEQQQQQQQAEQKSGTTVTTTTTVTESWSSNRIEEEEQEHAGEQHHAEHPVPDEEWMMTGYKAETEGEGTNGGGDGGTPVPDHDGHDGGHHAHHESEPY</sequence>
<dbReference type="Proteomes" id="UP000887572">
    <property type="component" value="Unplaced"/>
</dbReference>
<dbReference type="PANTHER" id="PTHR24123:SF141">
    <property type="entry name" value="ANKYRIN 2, ISOFORM U"/>
    <property type="match status" value="1"/>
</dbReference>
<dbReference type="InterPro" id="IPR040745">
    <property type="entry name" value="Ankyrin_UPA"/>
</dbReference>
<evidence type="ECO:0000256" key="10">
    <source>
        <dbReference type="SAM" id="MobiDB-lite"/>
    </source>
</evidence>
<evidence type="ECO:0000313" key="13">
    <source>
        <dbReference type="Proteomes" id="UP000887572"/>
    </source>
</evidence>
<proteinExistence type="predicted"/>
<feature type="repeat" description="ANK" evidence="9">
    <location>
        <begin position="734"/>
        <end position="766"/>
    </location>
</feature>
<dbReference type="PROSITE" id="PS50088">
    <property type="entry name" value="ANK_REPEAT"/>
    <property type="match status" value="21"/>
</dbReference>
<dbReference type="Pfam" id="PF13637">
    <property type="entry name" value="Ank_4"/>
    <property type="match status" value="2"/>
</dbReference>
<dbReference type="InterPro" id="IPR036770">
    <property type="entry name" value="Ankyrin_rpt-contain_sf"/>
</dbReference>
<feature type="repeat" description="ANK" evidence="9">
    <location>
        <begin position="239"/>
        <end position="271"/>
    </location>
</feature>
<dbReference type="FunFam" id="1.25.40.20:FF:000095">
    <property type="entry name" value="Ankyrin 2, isoform J"/>
    <property type="match status" value="1"/>
</dbReference>
<feature type="repeat" description="ANK" evidence="9">
    <location>
        <begin position="338"/>
        <end position="370"/>
    </location>
</feature>
<feature type="compositionally biased region" description="Basic and acidic residues" evidence="10">
    <location>
        <begin position="1962"/>
        <end position="1980"/>
    </location>
</feature>
<evidence type="ECO:0000256" key="2">
    <source>
        <dbReference type="ARBA" id="ARBA00004370"/>
    </source>
</evidence>
<dbReference type="PROSITE" id="PS50017">
    <property type="entry name" value="DEATH_DOMAIN"/>
    <property type="match status" value="1"/>
</dbReference>
<feature type="region of interest" description="Disordered" evidence="10">
    <location>
        <begin position="1"/>
        <end position="42"/>
    </location>
</feature>
<feature type="compositionally biased region" description="Polar residues" evidence="10">
    <location>
        <begin position="1"/>
        <end position="11"/>
    </location>
</feature>
<evidence type="ECO:0000313" key="14">
    <source>
        <dbReference type="WBParaSite" id="Gr19_v10_g9286.t1"/>
    </source>
</evidence>
<keyword evidence="7" id="KW-0472">Membrane</keyword>
<organism evidence="13 14">
    <name type="scientific">Globodera rostochiensis</name>
    <name type="common">Golden nematode worm</name>
    <name type="synonym">Heterodera rostochiensis</name>
    <dbReference type="NCBI Taxonomy" id="31243"/>
    <lineage>
        <taxon>Eukaryota</taxon>
        <taxon>Metazoa</taxon>
        <taxon>Ecdysozoa</taxon>
        <taxon>Nematoda</taxon>
        <taxon>Chromadorea</taxon>
        <taxon>Rhabditida</taxon>
        <taxon>Tylenchina</taxon>
        <taxon>Tylenchomorpha</taxon>
        <taxon>Tylenchoidea</taxon>
        <taxon>Heteroderidae</taxon>
        <taxon>Heteroderinae</taxon>
        <taxon>Globodera</taxon>
    </lineage>
</organism>
<dbReference type="InterPro" id="IPR002110">
    <property type="entry name" value="Ankyrin_rpt"/>
</dbReference>
<keyword evidence="3" id="KW-0963">Cytoplasm</keyword>
<dbReference type="FunFam" id="1.25.40.20:FF:000003">
    <property type="entry name" value="Ankyrin, isoform B"/>
    <property type="match status" value="1"/>
</dbReference>
<feature type="repeat" description="ANK" evidence="9">
    <location>
        <begin position="305"/>
        <end position="337"/>
    </location>
</feature>
<protein>
    <submittedName>
        <fullName evidence="14">Ankyrin</fullName>
    </submittedName>
</protein>
<evidence type="ECO:0000259" key="11">
    <source>
        <dbReference type="PROSITE" id="PS50017"/>
    </source>
</evidence>
<feature type="repeat" description="ANK" evidence="9">
    <location>
        <begin position="111"/>
        <end position="143"/>
    </location>
</feature>
<evidence type="ECO:0000256" key="8">
    <source>
        <dbReference type="ARBA" id="ARBA00023212"/>
    </source>
</evidence>
<dbReference type="GO" id="GO:0016020">
    <property type="term" value="C:membrane"/>
    <property type="evidence" value="ECO:0007669"/>
    <property type="project" value="UniProtKB-SubCell"/>
</dbReference>
<evidence type="ECO:0000256" key="5">
    <source>
        <dbReference type="ARBA" id="ARBA00022737"/>
    </source>
</evidence>
<dbReference type="GO" id="GO:0005856">
    <property type="term" value="C:cytoskeleton"/>
    <property type="evidence" value="ECO:0007669"/>
    <property type="project" value="UniProtKB-SubCell"/>
</dbReference>
<dbReference type="Gene3D" id="2.60.220.30">
    <property type="match status" value="2"/>
</dbReference>
<dbReference type="SMART" id="SM00005">
    <property type="entry name" value="DEATH"/>
    <property type="match status" value="1"/>
</dbReference>
<feature type="repeat" description="ANK" evidence="9">
    <location>
        <begin position="635"/>
        <end position="667"/>
    </location>
</feature>
<keyword evidence="5" id="KW-0677">Repeat</keyword>
<feature type="domain" description="ZU5" evidence="12">
    <location>
        <begin position="1119"/>
        <end position="1236"/>
    </location>
</feature>
<dbReference type="InterPro" id="IPR000488">
    <property type="entry name" value="Death_dom"/>
</dbReference>
<feature type="repeat" description="ANK" evidence="9">
    <location>
        <begin position="536"/>
        <end position="568"/>
    </location>
</feature>
<dbReference type="PANTHER" id="PTHR24123">
    <property type="entry name" value="ANKYRIN REPEAT-CONTAINING"/>
    <property type="match status" value="1"/>
</dbReference>
<dbReference type="SMART" id="SM00218">
    <property type="entry name" value="ZU5"/>
    <property type="match status" value="1"/>
</dbReference>
<feature type="repeat" description="ANK" evidence="9">
    <location>
        <begin position="177"/>
        <end position="200"/>
    </location>
</feature>
<feature type="region of interest" description="Disordered" evidence="10">
    <location>
        <begin position="1879"/>
        <end position="1980"/>
    </location>
</feature>
<dbReference type="InterPro" id="IPR011029">
    <property type="entry name" value="DEATH-like_dom_sf"/>
</dbReference>
<dbReference type="SUPFAM" id="SSF47986">
    <property type="entry name" value="DEATH domain"/>
    <property type="match status" value="1"/>
</dbReference>
<feature type="compositionally biased region" description="Low complexity" evidence="10">
    <location>
        <begin position="1235"/>
        <end position="1249"/>
    </location>
</feature>
<dbReference type="PROSITE" id="PS50297">
    <property type="entry name" value="ANK_REP_REGION"/>
    <property type="match status" value="21"/>
</dbReference>
<feature type="repeat" description="ANK" evidence="9">
    <location>
        <begin position="569"/>
        <end position="601"/>
    </location>
</feature>
<dbReference type="Pfam" id="PF00023">
    <property type="entry name" value="Ank"/>
    <property type="match status" value="2"/>
</dbReference>
<feature type="repeat" description="ANK" evidence="9">
    <location>
        <begin position="78"/>
        <end position="110"/>
    </location>
</feature>
<reference evidence="14" key="1">
    <citation type="submission" date="2022-11" db="UniProtKB">
        <authorList>
            <consortium name="WormBaseParasite"/>
        </authorList>
    </citation>
    <scope>IDENTIFICATION</scope>
</reference>
<feature type="domain" description="ZU5" evidence="12">
    <location>
        <begin position="960"/>
        <end position="1117"/>
    </location>
</feature>
<name>A0A914IBE8_GLORO</name>
<keyword evidence="4" id="KW-0597">Phosphoprotein</keyword>
<dbReference type="Gene3D" id="1.25.40.20">
    <property type="entry name" value="Ankyrin repeat-containing domain"/>
    <property type="match status" value="3"/>
</dbReference>
<evidence type="ECO:0000256" key="7">
    <source>
        <dbReference type="ARBA" id="ARBA00023136"/>
    </source>
</evidence>
<feature type="region of interest" description="Disordered" evidence="10">
    <location>
        <begin position="1207"/>
        <end position="1249"/>
    </location>
</feature>
<feature type="repeat" description="ANK" evidence="9">
    <location>
        <begin position="404"/>
        <end position="436"/>
    </location>
</feature>
<dbReference type="SUPFAM" id="SSF48403">
    <property type="entry name" value="Ankyrin repeat"/>
    <property type="match status" value="3"/>
</dbReference>